<organism evidence="4">
    <name type="scientific">Perkinsus marinus (strain ATCC 50983 / TXsc)</name>
    <dbReference type="NCBI Taxonomy" id="423536"/>
    <lineage>
        <taxon>Eukaryota</taxon>
        <taxon>Sar</taxon>
        <taxon>Alveolata</taxon>
        <taxon>Perkinsozoa</taxon>
        <taxon>Perkinsea</taxon>
        <taxon>Perkinsida</taxon>
        <taxon>Perkinsidae</taxon>
        <taxon>Perkinsus</taxon>
    </lineage>
</organism>
<protein>
    <submittedName>
        <fullName evidence="3">Uncharacterized protein</fullName>
    </submittedName>
</protein>
<keyword evidence="2" id="KW-0732">Signal</keyword>
<dbReference type="EMBL" id="GG683573">
    <property type="protein sequence ID" value="EER01998.1"/>
    <property type="molecule type" value="Genomic_DNA"/>
</dbReference>
<dbReference type="GeneID" id="9054626"/>
<feature type="chain" id="PRO_5002954941" evidence="2">
    <location>
        <begin position="18"/>
        <end position="418"/>
    </location>
</feature>
<dbReference type="AlphaFoldDB" id="C5LMV7"/>
<evidence type="ECO:0000256" key="2">
    <source>
        <dbReference type="SAM" id="SignalP"/>
    </source>
</evidence>
<keyword evidence="4" id="KW-1185">Reference proteome</keyword>
<name>C5LMV7_PERM5</name>
<proteinExistence type="predicted"/>
<dbReference type="OrthoDB" id="432781at2759"/>
<evidence type="ECO:0000256" key="1">
    <source>
        <dbReference type="SAM" id="MobiDB-lite"/>
    </source>
</evidence>
<reference evidence="3 4" key="1">
    <citation type="submission" date="2008-07" db="EMBL/GenBank/DDBJ databases">
        <authorList>
            <person name="El-Sayed N."/>
            <person name="Caler E."/>
            <person name="Inman J."/>
            <person name="Amedeo P."/>
            <person name="Hass B."/>
            <person name="Wortman J."/>
        </authorList>
    </citation>
    <scope>NUCLEOTIDE SEQUENCE [LARGE SCALE GENOMIC DNA]</scope>
    <source>
        <strain evidence="4">ATCC 50983 / TXsc</strain>
    </source>
</reference>
<evidence type="ECO:0000313" key="4">
    <source>
        <dbReference type="Proteomes" id="UP000007800"/>
    </source>
</evidence>
<feature type="region of interest" description="Disordered" evidence="1">
    <location>
        <begin position="39"/>
        <end position="59"/>
    </location>
</feature>
<dbReference type="OMA" id="CKMRSAV"/>
<feature type="compositionally biased region" description="Polar residues" evidence="1">
    <location>
        <begin position="46"/>
        <end position="57"/>
    </location>
</feature>
<feature type="region of interest" description="Disordered" evidence="1">
    <location>
        <begin position="129"/>
        <end position="148"/>
    </location>
</feature>
<dbReference type="InParanoid" id="C5LMV7"/>
<sequence length="418" mass="45569">MSTAVILTALSAAVTHAQLATDAAERLADQLVEERSLSEPPVKTIAKTSSARQSLPTADQPVPIITPKVRAPEPKRLDGPPVLLSHAEEPITDVDGGWDVPGLDLDTQEVGAGATPVAVTNDKNDRIADGNQSREVAGSIPGDDINEDGWDVGNLGLEDDVPGWEVDDMGSAPSSDDYLAEFNRQPVPWVANLIATREPEKVQSAVEHLTASGGVWNGSCGDFITAVRTGFSRRSHPMKSLQDVWDNLRLVFGYPGGLSRLIPLSPTTTDEFMAELVTRGMNLSAETWRSLGDSSAVEEQVNSLLQNFQGGVESPMRPLDWLCLLWLSHVSHAPHSLQNCLFNRFLESVKATGFHNPGELIETLRPFPNEARVQCAVPDLLEATWEEAATVVDNMMRQREWQSHQNIDLSESEEFSLV</sequence>
<dbReference type="RefSeq" id="XP_002769280.1">
    <property type="nucleotide sequence ID" value="XM_002769234.1"/>
</dbReference>
<dbReference type="Proteomes" id="UP000007800">
    <property type="component" value="Unassembled WGS sequence"/>
</dbReference>
<evidence type="ECO:0000313" key="3">
    <source>
        <dbReference type="EMBL" id="EER01998.1"/>
    </source>
</evidence>
<gene>
    <name evidence="3" type="ORF">Pmar_PMAR007694</name>
</gene>
<feature type="signal peptide" evidence="2">
    <location>
        <begin position="1"/>
        <end position="17"/>
    </location>
</feature>
<accession>C5LMV7</accession>